<keyword evidence="2" id="KW-1185">Reference proteome</keyword>
<name>A0ACC3AEY8_9EURO</name>
<reference evidence="1" key="1">
    <citation type="submission" date="2022-10" db="EMBL/GenBank/DDBJ databases">
        <title>Culturing micro-colonial fungi from biological soil crusts in the Mojave desert and describing Neophaeococcomyces mojavensis, and introducing the new genera and species Taxawa tesnikishii.</title>
        <authorList>
            <person name="Kurbessoian T."/>
            <person name="Stajich J.E."/>
        </authorList>
    </citation>
    <scope>NUCLEOTIDE SEQUENCE</scope>
    <source>
        <strain evidence="1">JES_112</strain>
    </source>
</reference>
<proteinExistence type="predicted"/>
<comment type="caution">
    <text evidence="1">The sequence shown here is derived from an EMBL/GenBank/DDBJ whole genome shotgun (WGS) entry which is preliminary data.</text>
</comment>
<evidence type="ECO:0000313" key="2">
    <source>
        <dbReference type="Proteomes" id="UP001172386"/>
    </source>
</evidence>
<protein>
    <submittedName>
        <fullName evidence="1">Uncharacterized protein</fullName>
    </submittedName>
</protein>
<dbReference type="EMBL" id="JAPDRQ010000028">
    <property type="protein sequence ID" value="KAJ9660813.1"/>
    <property type="molecule type" value="Genomic_DNA"/>
</dbReference>
<organism evidence="1 2">
    <name type="scientific">Neophaeococcomyces mojaviensis</name>
    <dbReference type="NCBI Taxonomy" id="3383035"/>
    <lineage>
        <taxon>Eukaryota</taxon>
        <taxon>Fungi</taxon>
        <taxon>Dikarya</taxon>
        <taxon>Ascomycota</taxon>
        <taxon>Pezizomycotina</taxon>
        <taxon>Eurotiomycetes</taxon>
        <taxon>Chaetothyriomycetidae</taxon>
        <taxon>Chaetothyriales</taxon>
        <taxon>Chaetothyriales incertae sedis</taxon>
        <taxon>Neophaeococcomyces</taxon>
    </lineage>
</organism>
<gene>
    <name evidence="1" type="ORF">H2198_002352</name>
</gene>
<dbReference type="Proteomes" id="UP001172386">
    <property type="component" value="Unassembled WGS sequence"/>
</dbReference>
<accession>A0ACC3AEY8</accession>
<sequence>MESRHLAAARPRDGPQDEDGDPVVTSRAVEFREFNDDARCSPCIQLGRTCHVKEGTDSCIQCSVISAAHDCFFVRKVMRRERLNWFHWTELTGATNQPPRNAVQHPRDGQAHNYQEPPRPVSYGPPYSQPGHPPETNHVERAWNAYQQPVYQGVPPQQSHLYNVPMPPPKRQRSDLYDGQDVFAQHRPPQLQPGAPSEWQSPRRPEYHLPEIRPHDSAPPLRKLEEAGPQKDERPSSAPHERNGKTLDLKPPSAPVSLKRKLEPEPLNDTMPLPHKCSKCEASFKTPAELKKHFARHEPQYFCNIPGCSRGRDGFTTKNDLDRHRKTMHKILSPNDRFWKCFYPDCAKTEKVWPRLDNFKAHIVRMHGAQYVPENVSRAEEWWDSQKTPMIGRSPETTHDLVAIEPKPLAEPSRLGVTSLLTEQQAETANGRRRHLSAEGRQEAAQVREMGACLRCALLKEKCDDNKVCHRCQSYNNKHFNGTLICRRGQLTDFLVPLIPQFDQLPPPDEKTKGFNLRLSSPALRFNTFSELLKDFDIPAELQRVGLRRNAFTFAVFRAMDDVVHQLGRNVPVEPEYQAEVEALRQLREVCCLVFDCILDVLENTQKDTQRADLREKLQRTNVELKEWYDELDNVVFDWRSRQLELNHNPWKKWNLFFAICAMFVMERLTVVLNRSWVRLAEIKTDGGDDEAADTLCALLEFKFLRQAPAQHHFITMLLDDRHESTQELRESMNFLRETKGFETWRWLYDQFGEADPGSEDRQAKTPDSDDSDTIQVDQAAPTKSRKDSDASETVRCCNCGSDTSVEKEAVPECAKCKHKLCDECVDAKRDQINGNVKREEVHSPDKMSE</sequence>
<evidence type="ECO:0000313" key="1">
    <source>
        <dbReference type="EMBL" id="KAJ9660813.1"/>
    </source>
</evidence>